<sequence>MVTGIMAKIKQSPSLVLYTSELSMHAQVSTSACQRFGVLGEGAFSGSGDGWRHDGLLDRGATLLLEKEPNSCQRLYI</sequence>
<protein>
    <submittedName>
        <fullName evidence="1">Uncharacterized protein</fullName>
    </submittedName>
</protein>
<keyword evidence="2" id="KW-1185">Reference proteome</keyword>
<organism evidence="1 2">
    <name type="scientific">Aegilops tauschii subsp. strangulata</name>
    <name type="common">Goatgrass</name>
    <dbReference type="NCBI Taxonomy" id="200361"/>
    <lineage>
        <taxon>Eukaryota</taxon>
        <taxon>Viridiplantae</taxon>
        <taxon>Streptophyta</taxon>
        <taxon>Embryophyta</taxon>
        <taxon>Tracheophyta</taxon>
        <taxon>Spermatophyta</taxon>
        <taxon>Magnoliopsida</taxon>
        <taxon>Liliopsida</taxon>
        <taxon>Poales</taxon>
        <taxon>Poaceae</taxon>
        <taxon>BOP clade</taxon>
        <taxon>Pooideae</taxon>
        <taxon>Triticodae</taxon>
        <taxon>Triticeae</taxon>
        <taxon>Triticinae</taxon>
        <taxon>Aegilops</taxon>
    </lineage>
</organism>
<reference evidence="1" key="4">
    <citation type="submission" date="2019-03" db="UniProtKB">
        <authorList>
            <consortium name="EnsemblPlants"/>
        </authorList>
    </citation>
    <scope>IDENTIFICATION</scope>
</reference>
<dbReference type="Proteomes" id="UP000015105">
    <property type="component" value="Chromosome 4D"/>
</dbReference>
<dbReference type="Gramene" id="AET4Gv20146800.20">
    <property type="protein sequence ID" value="AET4Gv20146800.20"/>
    <property type="gene ID" value="AET4Gv20146800"/>
</dbReference>
<name>A0A453HCM1_AEGTS</name>
<reference evidence="2" key="2">
    <citation type="journal article" date="2017" name="Nat. Plants">
        <title>The Aegilops tauschii genome reveals multiple impacts of transposons.</title>
        <authorList>
            <person name="Zhao G."/>
            <person name="Zou C."/>
            <person name="Li K."/>
            <person name="Wang K."/>
            <person name="Li T."/>
            <person name="Gao L."/>
            <person name="Zhang X."/>
            <person name="Wang H."/>
            <person name="Yang Z."/>
            <person name="Liu X."/>
            <person name="Jiang W."/>
            <person name="Mao L."/>
            <person name="Kong X."/>
            <person name="Jiao Y."/>
            <person name="Jia J."/>
        </authorList>
    </citation>
    <scope>NUCLEOTIDE SEQUENCE [LARGE SCALE GENOMIC DNA]</scope>
    <source>
        <strain evidence="2">cv. AL8/78</strain>
    </source>
</reference>
<proteinExistence type="predicted"/>
<accession>A0A453HCM1</accession>
<dbReference type="EnsemblPlants" id="AET4Gv20146800.20">
    <property type="protein sequence ID" value="AET4Gv20146800.20"/>
    <property type="gene ID" value="AET4Gv20146800"/>
</dbReference>
<reference evidence="1" key="5">
    <citation type="journal article" date="2021" name="G3 (Bethesda)">
        <title>Aegilops tauschii genome assembly Aet v5.0 features greater sequence contiguity and improved annotation.</title>
        <authorList>
            <person name="Wang L."/>
            <person name="Zhu T."/>
            <person name="Rodriguez J.C."/>
            <person name="Deal K.R."/>
            <person name="Dubcovsky J."/>
            <person name="McGuire P.E."/>
            <person name="Lux T."/>
            <person name="Spannagl M."/>
            <person name="Mayer K.F.X."/>
            <person name="Baldrich P."/>
            <person name="Meyers B.C."/>
            <person name="Huo N."/>
            <person name="Gu Y.Q."/>
            <person name="Zhou H."/>
            <person name="Devos K.M."/>
            <person name="Bennetzen J.L."/>
            <person name="Unver T."/>
            <person name="Budak H."/>
            <person name="Gulick P.J."/>
            <person name="Galiba G."/>
            <person name="Kalapos B."/>
            <person name="Nelson D.R."/>
            <person name="Li P."/>
            <person name="You F.M."/>
            <person name="Luo M.C."/>
            <person name="Dvorak J."/>
        </authorList>
    </citation>
    <scope>NUCLEOTIDE SEQUENCE [LARGE SCALE GENOMIC DNA]</scope>
    <source>
        <strain evidence="1">cv. AL8/78</strain>
    </source>
</reference>
<reference evidence="1" key="3">
    <citation type="journal article" date="2017" name="Nature">
        <title>Genome sequence of the progenitor of the wheat D genome Aegilops tauschii.</title>
        <authorList>
            <person name="Luo M.C."/>
            <person name="Gu Y.Q."/>
            <person name="Puiu D."/>
            <person name="Wang H."/>
            <person name="Twardziok S.O."/>
            <person name="Deal K.R."/>
            <person name="Huo N."/>
            <person name="Zhu T."/>
            <person name="Wang L."/>
            <person name="Wang Y."/>
            <person name="McGuire P.E."/>
            <person name="Liu S."/>
            <person name="Long H."/>
            <person name="Ramasamy R.K."/>
            <person name="Rodriguez J.C."/>
            <person name="Van S.L."/>
            <person name="Yuan L."/>
            <person name="Wang Z."/>
            <person name="Xia Z."/>
            <person name="Xiao L."/>
            <person name="Anderson O.D."/>
            <person name="Ouyang S."/>
            <person name="Liang Y."/>
            <person name="Zimin A.V."/>
            <person name="Pertea G."/>
            <person name="Qi P."/>
            <person name="Bennetzen J.L."/>
            <person name="Dai X."/>
            <person name="Dawson M.W."/>
            <person name="Muller H.G."/>
            <person name="Kugler K."/>
            <person name="Rivarola-Duarte L."/>
            <person name="Spannagl M."/>
            <person name="Mayer K.F.X."/>
            <person name="Lu F.H."/>
            <person name="Bevan M.W."/>
            <person name="Leroy P."/>
            <person name="Li P."/>
            <person name="You F.M."/>
            <person name="Sun Q."/>
            <person name="Liu Z."/>
            <person name="Lyons E."/>
            <person name="Wicker T."/>
            <person name="Salzberg S.L."/>
            <person name="Devos K.M."/>
            <person name="Dvorak J."/>
        </authorList>
    </citation>
    <scope>NUCLEOTIDE SEQUENCE [LARGE SCALE GENOMIC DNA]</scope>
    <source>
        <strain evidence="1">cv. AL8/78</strain>
    </source>
</reference>
<evidence type="ECO:0000313" key="2">
    <source>
        <dbReference type="Proteomes" id="UP000015105"/>
    </source>
</evidence>
<evidence type="ECO:0000313" key="1">
    <source>
        <dbReference type="EnsemblPlants" id="AET4Gv20146800.20"/>
    </source>
</evidence>
<dbReference type="AlphaFoldDB" id="A0A453HCM1"/>
<reference evidence="2" key="1">
    <citation type="journal article" date="2014" name="Science">
        <title>Ancient hybridizations among the ancestral genomes of bread wheat.</title>
        <authorList>
            <consortium name="International Wheat Genome Sequencing Consortium,"/>
            <person name="Marcussen T."/>
            <person name="Sandve S.R."/>
            <person name="Heier L."/>
            <person name="Spannagl M."/>
            <person name="Pfeifer M."/>
            <person name="Jakobsen K.S."/>
            <person name="Wulff B.B."/>
            <person name="Steuernagel B."/>
            <person name="Mayer K.F."/>
            <person name="Olsen O.A."/>
        </authorList>
    </citation>
    <scope>NUCLEOTIDE SEQUENCE [LARGE SCALE GENOMIC DNA]</scope>
    <source>
        <strain evidence="2">cv. AL8/78</strain>
    </source>
</reference>